<accession>A0ABS8W7G6</accession>
<name>A0ABS8W7G6_9GAMM</name>
<keyword evidence="5" id="KW-1185">Reference proteome</keyword>
<keyword evidence="2 3" id="KW-0663">Pyridoxal phosphate</keyword>
<dbReference type="InterPro" id="IPR015424">
    <property type="entry name" value="PyrdxlP-dep_Trfase"/>
</dbReference>
<dbReference type="GO" id="GO:0003962">
    <property type="term" value="F:cystathionine gamma-synthase activity"/>
    <property type="evidence" value="ECO:0007669"/>
    <property type="project" value="UniProtKB-EC"/>
</dbReference>
<dbReference type="RefSeq" id="WP_233051868.1">
    <property type="nucleotide sequence ID" value="NZ_JAIMJA010000004.1"/>
</dbReference>
<dbReference type="PANTHER" id="PTHR11808:SF75">
    <property type="entry name" value="CYSTATHIONINE GAMMA-SYNTHASE"/>
    <property type="match status" value="1"/>
</dbReference>
<comment type="similarity">
    <text evidence="3">Belongs to the trans-sulfuration enzymes family.</text>
</comment>
<dbReference type="Gene3D" id="3.40.640.10">
    <property type="entry name" value="Type I PLP-dependent aspartate aminotransferase-like (Major domain)"/>
    <property type="match status" value="1"/>
</dbReference>
<dbReference type="InterPro" id="IPR015421">
    <property type="entry name" value="PyrdxlP-dep_Trfase_major"/>
</dbReference>
<evidence type="ECO:0000313" key="5">
    <source>
        <dbReference type="Proteomes" id="UP001201273"/>
    </source>
</evidence>
<dbReference type="PANTHER" id="PTHR11808">
    <property type="entry name" value="TRANS-SULFURATION ENZYME FAMILY MEMBER"/>
    <property type="match status" value="1"/>
</dbReference>
<dbReference type="PROSITE" id="PS00868">
    <property type="entry name" value="CYS_MET_METAB_PP"/>
    <property type="match status" value="1"/>
</dbReference>
<dbReference type="NCBIfam" id="TIGR02080">
    <property type="entry name" value="O_succ_thio_ly"/>
    <property type="match status" value="1"/>
</dbReference>
<dbReference type="SUPFAM" id="SSF53383">
    <property type="entry name" value="PLP-dependent transferases"/>
    <property type="match status" value="1"/>
</dbReference>
<dbReference type="Pfam" id="PF01053">
    <property type="entry name" value="Cys_Met_Meta_PP"/>
    <property type="match status" value="1"/>
</dbReference>
<dbReference type="InterPro" id="IPR011821">
    <property type="entry name" value="O_succ_thio_ly"/>
</dbReference>
<protein>
    <submittedName>
        <fullName evidence="4">Cystathionine gamma-synthase</fullName>
        <ecNumber evidence="4">2.5.1.48</ecNumber>
    </submittedName>
</protein>
<dbReference type="Gene3D" id="3.90.1150.10">
    <property type="entry name" value="Aspartate Aminotransferase, domain 1"/>
    <property type="match status" value="1"/>
</dbReference>
<keyword evidence="4" id="KW-0808">Transferase</keyword>
<comment type="caution">
    <text evidence="4">The sequence shown here is derived from an EMBL/GenBank/DDBJ whole genome shotgun (WGS) entry which is preliminary data.</text>
</comment>
<dbReference type="PIRSF" id="PIRSF001434">
    <property type="entry name" value="CGS"/>
    <property type="match status" value="1"/>
</dbReference>
<dbReference type="EC" id="2.5.1.48" evidence="4"/>
<reference evidence="4 5" key="1">
    <citation type="journal article" date="2022" name="Environ. Microbiol. Rep.">
        <title>Eco-phylogenetic analyses reveal divergent evolution of vitamin B12 metabolism in the marine bacterial family 'Psychromonadaceae'.</title>
        <authorList>
            <person name="Jin X."/>
            <person name="Yang Y."/>
            <person name="Cao H."/>
            <person name="Gao B."/>
            <person name="Zhao Z."/>
        </authorList>
    </citation>
    <scope>NUCLEOTIDE SEQUENCE [LARGE SCALE GENOMIC DNA]</scope>
    <source>
        <strain evidence="4 5">MKS20</strain>
    </source>
</reference>
<dbReference type="InterPro" id="IPR015422">
    <property type="entry name" value="PyrdxlP-dep_Trfase_small"/>
</dbReference>
<evidence type="ECO:0000313" key="4">
    <source>
        <dbReference type="EMBL" id="MCE2594317.1"/>
    </source>
</evidence>
<dbReference type="InterPro" id="IPR000277">
    <property type="entry name" value="Cys/Met-Metab_PyrdxlP-dep_enz"/>
</dbReference>
<dbReference type="EMBL" id="JAIMJA010000004">
    <property type="protein sequence ID" value="MCE2594317.1"/>
    <property type="molecule type" value="Genomic_DNA"/>
</dbReference>
<gene>
    <name evidence="4" type="primary">metB</name>
    <name evidence="4" type="ORF">K6Y31_05770</name>
</gene>
<dbReference type="InterPro" id="IPR054542">
    <property type="entry name" value="Cys_met_metab_PP"/>
</dbReference>
<sequence>MAQYKQATQAVRSGIESDTQHGSVVPPIYLSTNYTFEGYDKIRGFDYSRSGNPTRAILGDAIAKLENGSTGVITCSGMAAVNLVTALLCPGDLLIAPHDCYGGSYRLFDCCAKKNAFDVSFIDQGDDAQLAAAIAKKPKIVWLETPSNPLLRVVDIAKICQQAKAVGALVVVDNTFLSPALQQPLELGADIVVHSTTKYINGHSDVVAGAVVTKDETLGQDLAWWANCLGLTGSAFDSYMTLRGIRTLGARIRNHQENANAIIAFLQTQPLVKTIYHPSLPDHPGHEIAKRQQKDFGSMFSFDLDADEHGLQVFFENLQLFSLAESLGGVESLVAHPATMTHRAMSDEAQAEAGIFSTLIRLSVGLEDADDLIADLDHAFKAVAQEK</sequence>
<dbReference type="CDD" id="cd00614">
    <property type="entry name" value="CGS_like"/>
    <property type="match status" value="1"/>
</dbReference>
<evidence type="ECO:0000256" key="1">
    <source>
        <dbReference type="ARBA" id="ARBA00001933"/>
    </source>
</evidence>
<proteinExistence type="inferred from homology"/>
<comment type="cofactor">
    <cofactor evidence="1 3">
        <name>pyridoxal 5'-phosphate</name>
        <dbReference type="ChEBI" id="CHEBI:597326"/>
    </cofactor>
</comment>
<evidence type="ECO:0000256" key="2">
    <source>
        <dbReference type="ARBA" id="ARBA00022898"/>
    </source>
</evidence>
<dbReference type="Proteomes" id="UP001201273">
    <property type="component" value="Unassembled WGS sequence"/>
</dbReference>
<organism evidence="4 5">
    <name type="scientific">Motilimonas cestriensis</name>
    <dbReference type="NCBI Taxonomy" id="2742685"/>
    <lineage>
        <taxon>Bacteria</taxon>
        <taxon>Pseudomonadati</taxon>
        <taxon>Pseudomonadota</taxon>
        <taxon>Gammaproteobacteria</taxon>
        <taxon>Alteromonadales</taxon>
        <taxon>Alteromonadales genera incertae sedis</taxon>
        <taxon>Motilimonas</taxon>
    </lineage>
</organism>
<evidence type="ECO:0000256" key="3">
    <source>
        <dbReference type="RuleBase" id="RU362118"/>
    </source>
</evidence>